<evidence type="ECO:0000313" key="2">
    <source>
        <dbReference type="Proteomes" id="UP001174909"/>
    </source>
</evidence>
<dbReference type="Proteomes" id="UP001174909">
    <property type="component" value="Unassembled WGS sequence"/>
</dbReference>
<comment type="caution">
    <text evidence="1">The sequence shown here is derived from an EMBL/GenBank/DDBJ whole genome shotgun (WGS) entry which is preliminary data.</text>
</comment>
<name>A0AA35WDI3_GEOBA</name>
<sequence length="73" mass="8154">MKAVVDSLGVDPDKLTIIINQIVNFKEGDETVRFSKRNDNFIGADELLEAVGADACHYIFLERTPRHAHGVRS</sequence>
<accession>A0AA35WDI3</accession>
<dbReference type="AlphaFoldDB" id="A0AA35WDI3"/>
<keyword evidence="1" id="KW-0436">Ligase</keyword>
<reference evidence="1" key="1">
    <citation type="submission" date="2023-03" db="EMBL/GenBank/DDBJ databases">
        <authorList>
            <person name="Steffen K."/>
            <person name="Cardenas P."/>
        </authorList>
    </citation>
    <scope>NUCLEOTIDE SEQUENCE</scope>
</reference>
<dbReference type="GO" id="GO:0016874">
    <property type="term" value="F:ligase activity"/>
    <property type="evidence" value="ECO:0007669"/>
    <property type="project" value="UniProtKB-KW"/>
</dbReference>
<proteinExistence type="predicted"/>
<evidence type="ECO:0000313" key="1">
    <source>
        <dbReference type="EMBL" id="CAI8016614.1"/>
    </source>
</evidence>
<dbReference type="Gene3D" id="3.40.50.620">
    <property type="entry name" value="HUPs"/>
    <property type="match status" value="1"/>
</dbReference>
<dbReference type="EMBL" id="CASHTH010001543">
    <property type="protein sequence ID" value="CAI8016614.1"/>
    <property type="molecule type" value="Genomic_DNA"/>
</dbReference>
<protein>
    <submittedName>
        <fullName evidence="1">Arginine--tRNA ligase</fullName>
    </submittedName>
</protein>
<gene>
    <name evidence="1" type="ORF">GBAR_LOCUS10175</name>
</gene>
<keyword evidence="2" id="KW-1185">Reference proteome</keyword>
<organism evidence="1 2">
    <name type="scientific">Geodia barretti</name>
    <name type="common">Barrett's horny sponge</name>
    <dbReference type="NCBI Taxonomy" id="519541"/>
    <lineage>
        <taxon>Eukaryota</taxon>
        <taxon>Metazoa</taxon>
        <taxon>Porifera</taxon>
        <taxon>Demospongiae</taxon>
        <taxon>Heteroscleromorpha</taxon>
        <taxon>Tetractinellida</taxon>
        <taxon>Astrophorina</taxon>
        <taxon>Geodiidae</taxon>
        <taxon>Geodia</taxon>
    </lineage>
</organism>
<dbReference type="SUPFAM" id="SSF52374">
    <property type="entry name" value="Nucleotidylyl transferase"/>
    <property type="match status" value="1"/>
</dbReference>
<dbReference type="InterPro" id="IPR014729">
    <property type="entry name" value="Rossmann-like_a/b/a_fold"/>
</dbReference>